<dbReference type="RefSeq" id="WP_130716726.1">
    <property type="nucleotide sequence ID" value="NZ_JBGEXP010000002.1"/>
</dbReference>
<protein>
    <recommendedName>
        <fullName evidence="3">TniQ protein</fullName>
    </recommendedName>
</protein>
<proteinExistence type="predicted"/>
<evidence type="ECO:0008006" key="3">
    <source>
        <dbReference type="Google" id="ProtNLM"/>
    </source>
</evidence>
<dbReference type="AlphaFoldDB" id="A0A7M3DWA2"/>
<name>A0A7M3DWA2_RHILE</name>
<evidence type="ECO:0000313" key="2">
    <source>
        <dbReference type="Proteomes" id="UP000292974"/>
    </source>
</evidence>
<evidence type="ECO:0000313" key="1">
    <source>
        <dbReference type="EMBL" id="TAY52964.1"/>
    </source>
</evidence>
<comment type="caution">
    <text evidence="1">The sequence shown here is derived from an EMBL/GenBank/DDBJ whole genome shotgun (WGS) entry which is preliminary data.</text>
</comment>
<reference evidence="1 2" key="1">
    <citation type="submission" date="2019-02" db="EMBL/GenBank/DDBJ databases">
        <title>The genomic architecture of introgression among sibling species of bacteria.</title>
        <authorList>
            <person name="Cavassim M.I.A."/>
            <person name="Moeskjaer S."/>
            <person name="Moslemi C."/>
            <person name="Fields B."/>
            <person name="Bachmann A."/>
            <person name="Vilhjalmsson B."/>
            <person name="Schierup M.H."/>
            <person name="Young J.P.W."/>
            <person name="Andersen S.U."/>
        </authorList>
    </citation>
    <scope>NUCLEOTIDE SEQUENCE [LARGE SCALE GENOMIC DNA]</scope>
    <source>
        <strain evidence="1 2">SM135B</strain>
    </source>
</reference>
<sequence>MLTGCQGLAFNETNPSASSGSNPLEACARLVLTAEPARDEGMLNYLHRLIALNGFRDLNILNDLLGIISQSAWSHFSLAKRQIDPARVSHLTSLDMSQVESLMYRKSAKLVEFFGTAISPYYFSNIRRVSPTFLRSHGYQKAIWGLRCFSFDPSNMERLVDRCPACGLSLTYRFSAGPCHCAICGWDLRDSLQETVVTADPRAIDFVRHLIDPAQDTSKTWGLPEGLRGLSPAEIFAIIVTLGNLLECEKNGGVEERILTRAKQFDLSPETLVEASLAILGWPDRFLEAASRVRHVKRHIANRVKHPLVLGIPANMRSLKWFLNKEIRKDSGSMKRQIHRFSSADEKVEAINYQFPKPVEADVSSFGLPRAEVVALYRMGAISCPDPKLREQLGVSETAAPRAIDFLEQLPRGSAGLPLSDVVISSKQARHPWAAVLNAALDGRISISQAKSEGFARRFYTKDVAKVRAICLAEETQIDGRTEIGSVDAGFYLSMGYETIVSLKRGGLLPEGKLRLGDVWKFQEDFMSASELRSHLRVMGHRSNNWELWFRIESLGLYRAAPGVSAITRTDGEAFLASCRRKRQVSG</sequence>
<organism evidence="1 2">
    <name type="scientific">Rhizobium leguminosarum</name>
    <dbReference type="NCBI Taxonomy" id="384"/>
    <lineage>
        <taxon>Bacteria</taxon>
        <taxon>Pseudomonadati</taxon>
        <taxon>Pseudomonadota</taxon>
        <taxon>Alphaproteobacteria</taxon>
        <taxon>Hyphomicrobiales</taxon>
        <taxon>Rhizobiaceae</taxon>
        <taxon>Rhizobium/Agrobacterium group</taxon>
        <taxon>Rhizobium</taxon>
    </lineage>
</organism>
<gene>
    <name evidence="1" type="ORF">ELH90_15670</name>
</gene>
<dbReference type="EMBL" id="SIOP01000001">
    <property type="protein sequence ID" value="TAY52964.1"/>
    <property type="molecule type" value="Genomic_DNA"/>
</dbReference>
<accession>A0A7M3DWA2</accession>
<dbReference type="Proteomes" id="UP000292974">
    <property type="component" value="Unassembled WGS sequence"/>
</dbReference>